<proteinExistence type="predicted"/>
<protein>
    <submittedName>
        <fullName evidence="1">DUF2703 domain-containing protein</fullName>
    </submittedName>
</protein>
<evidence type="ECO:0000313" key="2">
    <source>
        <dbReference type="Proteomes" id="UP001209885"/>
    </source>
</evidence>
<dbReference type="Pfam" id="PF10865">
    <property type="entry name" value="DUF2703"/>
    <property type="match status" value="1"/>
</dbReference>
<comment type="caution">
    <text evidence="1">The sequence shown here is derived from an EMBL/GenBank/DDBJ whole genome shotgun (WGS) entry which is preliminary data.</text>
</comment>
<dbReference type="EMBL" id="JAPFQN010000003">
    <property type="protein sequence ID" value="MCX2743321.1"/>
    <property type="molecule type" value="Genomic_DNA"/>
</dbReference>
<dbReference type="Proteomes" id="UP001209885">
    <property type="component" value="Unassembled WGS sequence"/>
</dbReference>
<reference evidence="1 2" key="1">
    <citation type="submission" date="2022-11" db="EMBL/GenBank/DDBJ databases">
        <title>The characterization of three novel Bacteroidetes species and genomic analysis of their roles in tidal elemental geochemical cycles.</title>
        <authorList>
            <person name="Ma K."/>
        </authorList>
    </citation>
    <scope>NUCLEOTIDE SEQUENCE [LARGE SCALE GENOMIC DNA]</scope>
    <source>
        <strain evidence="1 2">M17</strain>
    </source>
</reference>
<dbReference type="InterPro" id="IPR021219">
    <property type="entry name" value="DUF2703"/>
</dbReference>
<dbReference type="RefSeq" id="WP_266055697.1">
    <property type="nucleotide sequence ID" value="NZ_JAPFQN010000003.1"/>
</dbReference>
<evidence type="ECO:0000313" key="1">
    <source>
        <dbReference type="EMBL" id="MCX2743321.1"/>
    </source>
</evidence>
<accession>A0ABT3RND5</accession>
<keyword evidence="2" id="KW-1185">Reference proteome</keyword>
<gene>
    <name evidence="1" type="ORF">OO013_05560</name>
</gene>
<sequence length="165" mass="18782">MDVKTITIDYLYLDNTTCTRCRETQKNLETTVDNIGKLLQSAGFDIKLNKQQMDTREKAIEFKFSKSPTIRVNGVDIGFEQKENECTDCTEMCACDEGTTCRTWIINGEEYEIPPVELITERILKVIFGEIKPVGEAYSLPENLEQFYTGLETQNKECCNASCCS</sequence>
<name>A0ABT3RND5_9BACT</name>
<organism evidence="1 2">
    <name type="scientific">Mangrovivirga halotolerans</name>
    <dbReference type="NCBI Taxonomy" id="2993936"/>
    <lineage>
        <taxon>Bacteria</taxon>
        <taxon>Pseudomonadati</taxon>
        <taxon>Bacteroidota</taxon>
        <taxon>Cytophagia</taxon>
        <taxon>Cytophagales</taxon>
        <taxon>Mangrovivirgaceae</taxon>
        <taxon>Mangrovivirga</taxon>
    </lineage>
</organism>